<dbReference type="InterPro" id="IPR048263">
    <property type="entry name" value="Arb2"/>
</dbReference>
<dbReference type="GO" id="GO:0005634">
    <property type="term" value="C:nucleus"/>
    <property type="evidence" value="ECO:0000318"/>
    <property type="project" value="GO_Central"/>
</dbReference>
<evidence type="ECO:0000313" key="4">
    <source>
        <dbReference type="Proteomes" id="UP000005239"/>
    </source>
</evidence>
<dbReference type="InterPro" id="IPR029058">
    <property type="entry name" value="AB_hydrolase_fold"/>
</dbReference>
<dbReference type="OrthoDB" id="421951at2759"/>
<reference evidence="3" key="2">
    <citation type="submission" date="2022-06" db="UniProtKB">
        <authorList>
            <consortium name="EnsemblMetazoa"/>
        </authorList>
    </citation>
    <scope>IDENTIFICATION</scope>
    <source>
        <strain evidence="3">PS312</strain>
    </source>
</reference>
<evidence type="ECO:0000256" key="1">
    <source>
        <dbReference type="SAM" id="MobiDB-lite"/>
    </source>
</evidence>
<dbReference type="PANTHER" id="PTHR21357">
    <property type="entry name" value="FAM172 FAMILY PROTEIN HOMOLOG CG10038"/>
    <property type="match status" value="1"/>
</dbReference>
<dbReference type="Pfam" id="PF22749">
    <property type="entry name" value="Arb2"/>
    <property type="match status" value="1"/>
</dbReference>
<evidence type="ECO:0000259" key="2">
    <source>
        <dbReference type="Pfam" id="PF22749"/>
    </source>
</evidence>
<dbReference type="InterPro" id="IPR053858">
    <property type="entry name" value="Arb2_dom"/>
</dbReference>
<gene>
    <name evidence="3" type="primary">WBGene00104539</name>
</gene>
<accession>A0A8R1UBB4</accession>
<evidence type="ECO:0000313" key="3">
    <source>
        <dbReference type="EnsemblMetazoa" id="PPA14985.1"/>
    </source>
</evidence>
<protein>
    <recommendedName>
        <fullName evidence="2">Arb2 domain-containing protein</fullName>
    </recommendedName>
</protein>
<keyword evidence="4" id="KW-1185">Reference proteome</keyword>
<feature type="region of interest" description="Disordered" evidence="1">
    <location>
        <begin position="325"/>
        <end position="373"/>
    </location>
</feature>
<feature type="compositionally biased region" description="Polar residues" evidence="1">
    <location>
        <begin position="13"/>
        <end position="33"/>
    </location>
</feature>
<sequence>MYSSLHRSLAQLSSRTMENTSPMDAIATPSNEAEQPMSMGDGGFTFTTQKDYETLGDVIGEVVYEMMEKEGLQRRWMNGVKNRRFYFASPGYEEKERILVLIHGSGVVKAGQWARKLIINESLSRGTQLDYIKRGLANGWGIVVLNYNEKCMGTEEKRSCHDSRDHGIVEWEHAFDAVKEDADILIVAHSAGGDIASHVVHRMHKARDERVLLVCCTDSWFSSDRDDKEVYSVNWNTNRTMKLRKSCGTWQMYSGDDTHEGTSAACFNSCFALMEAVKRDTSAKEFEELLKKSEEIVFDEYKVNLKRRKEEQLVKVAQARLELEKEKKEKEEKEKEDKKEDAENEKHEDGENKTEGTKKETTVNQSVPRGTSPLAIPPSFDLYLHLEGITPDLRIVKRLESQTGAWMRTRPDPPSTHHSFSHLVNRPVASLLTKAARSTEGVSIAVPVTGQGIANPLQTIAIDQIPSVLSIERNLMAIHQMTTEAQAAATPMDPAVRQLIAQSQFRFRKDVEKLNDAIGKQLAQLQLRQVQLAAIVREQQMLQQLHQNIRDRREALPWWALCERLRLRATRASIVREFKMLEKQKARIAGMTVVSEAQFWSLMDECEELKEIAPFGLRINADAAESFIAALSA</sequence>
<organism evidence="3 4">
    <name type="scientific">Pristionchus pacificus</name>
    <name type="common">Parasitic nematode worm</name>
    <dbReference type="NCBI Taxonomy" id="54126"/>
    <lineage>
        <taxon>Eukaryota</taxon>
        <taxon>Metazoa</taxon>
        <taxon>Ecdysozoa</taxon>
        <taxon>Nematoda</taxon>
        <taxon>Chromadorea</taxon>
        <taxon>Rhabditida</taxon>
        <taxon>Rhabditina</taxon>
        <taxon>Diplogasteromorpha</taxon>
        <taxon>Diplogasteroidea</taxon>
        <taxon>Neodiplogasteridae</taxon>
        <taxon>Pristionchus</taxon>
    </lineage>
</organism>
<dbReference type="Proteomes" id="UP000005239">
    <property type="component" value="Unassembled WGS sequence"/>
</dbReference>
<feature type="region of interest" description="Disordered" evidence="1">
    <location>
        <begin position="13"/>
        <end position="40"/>
    </location>
</feature>
<dbReference type="PANTHER" id="PTHR21357:SF4">
    <property type="entry name" value="FAM172 FAMILY PROTEIN HOMOLOG CG10038"/>
    <property type="match status" value="1"/>
</dbReference>
<proteinExistence type="predicted"/>
<dbReference type="AlphaFoldDB" id="A0A2A6BB30"/>
<feature type="compositionally biased region" description="Basic and acidic residues" evidence="1">
    <location>
        <begin position="325"/>
        <end position="361"/>
    </location>
</feature>
<dbReference type="EnsemblMetazoa" id="PPA14985.1">
    <property type="protein sequence ID" value="PPA14985.1"/>
    <property type="gene ID" value="WBGene00104539"/>
</dbReference>
<name>A0A2A6BB30_PRIPA</name>
<accession>A0A2A6BB30</accession>
<reference evidence="4" key="1">
    <citation type="journal article" date="2008" name="Nat. Genet.">
        <title>The Pristionchus pacificus genome provides a unique perspective on nematode lifestyle and parasitism.</title>
        <authorList>
            <person name="Dieterich C."/>
            <person name="Clifton S.W."/>
            <person name="Schuster L.N."/>
            <person name="Chinwalla A."/>
            <person name="Delehaunty K."/>
            <person name="Dinkelacker I."/>
            <person name="Fulton L."/>
            <person name="Fulton R."/>
            <person name="Godfrey J."/>
            <person name="Minx P."/>
            <person name="Mitreva M."/>
            <person name="Roeseler W."/>
            <person name="Tian H."/>
            <person name="Witte H."/>
            <person name="Yang S.P."/>
            <person name="Wilson R.K."/>
            <person name="Sommer R.J."/>
        </authorList>
    </citation>
    <scope>NUCLEOTIDE SEQUENCE [LARGE SCALE GENOMIC DNA]</scope>
    <source>
        <strain evidence="4">PS312</strain>
    </source>
</reference>
<feature type="domain" description="Arb2" evidence="2">
    <location>
        <begin position="82"/>
        <end position="231"/>
    </location>
</feature>
<dbReference type="GO" id="GO:0031048">
    <property type="term" value="P:regulatory ncRNA-mediated heterochromatin formation"/>
    <property type="evidence" value="ECO:0000318"/>
    <property type="project" value="GO_Central"/>
</dbReference>
<dbReference type="SUPFAM" id="SSF53474">
    <property type="entry name" value="alpha/beta-Hydrolases"/>
    <property type="match status" value="1"/>
</dbReference>